<evidence type="ECO:0000313" key="1">
    <source>
        <dbReference type="EMBL" id="KAJ2796301.1"/>
    </source>
</evidence>
<dbReference type="EMBL" id="JANBUP010003591">
    <property type="protein sequence ID" value="KAJ2796301.1"/>
    <property type="molecule type" value="Genomic_DNA"/>
</dbReference>
<organism evidence="1 2">
    <name type="scientific">Coemansia furcata</name>
    <dbReference type="NCBI Taxonomy" id="417177"/>
    <lineage>
        <taxon>Eukaryota</taxon>
        <taxon>Fungi</taxon>
        <taxon>Fungi incertae sedis</taxon>
        <taxon>Zoopagomycota</taxon>
        <taxon>Kickxellomycotina</taxon>
        <taxon>Kickxellomycetes</taxon>
        <taxon>Kickxellales</taxon>
        <taxon>Kickxellaceae</taxon>
        <taxon>Coemansia</taxon>
    </lineage>
</organism>
<proteinExistence type="predicted"/>
<name>A0ACC1KX07_9FUNG</name>
<accession>A0ACC1KX07</accession>
<dbReference type="Proteomes" id="UP001140096">
    <property type="component" value="Unassembled WGS sequence"/>
</dbReference>
<evidence type="ECO:0000313" key="2">
    <source>
        <dbReference type="Proteomes" id="UP001140096"/>
    </source>
</evidence>
<comment type="caution">
    <text evidence="1">The sequence shown here is derived from an EMBL/GenBank/DDBJ whole genome shotgun (WGS) entry which is preliminary data.</text>
</comment>
<keyword evidence="2" id="KW-1185">Reference proteome</keyword>
<protein>
    <submittedName>
        <fullName evidence="1">Uncharacterized protein</fullName>
    </submittedName>
</protein>
<sequence>MAHINDLPAAVITQILFKATAISAKTLSEWKTNLPLVAVCRAWTELAQPFVFYHVYVELTSSLWLDILPFAYSNTRPFWTSNAELIISRGCILMARRLTIELADVLTPECLRSIALDILKLDCVDWQHINALTITDDTSVYPYYEYTTDIDKASEEDMARTVQYFGRNMRSLASSILTGISGETLGVLKLYDIPRNFAWHHFRYDTFDQPIVFRQLTILHFYYQSEDKGKALTEAEIREKVALGALNCDKLCFPALRELRIQNCTPDCDLLYADLPLPELKKLTIFGSINSIHH</sequence>
<gene>
    <name evidence="1" type="ORF">H4S07_006259</name>
</gene>
<feature type="non-terminal residue" evidence="1">
    <location>
        <position position="294"/>
    </location>
</feature>
<reference evidence="1" key="1">
    <citation type="submission" date="2022-07" db="EMBL/GenBank/DDBJ databases">
        <title>Phylogenomic reconstructions and comparative analyses of Kickxellomycotina fungi.</title>
        <authorList>
            <person name="Reynolds N.K."/>
            <person name="Stajich J.E."/>
            <person name="Barry K."/>
            <person name="Grigoriev I.V."/>
            <person name="Crous P."/>
            <person name="Smith M.E."/>
        </authorList>
    </citation>
    <scope>NUCLEOTIDE SEQUENCE</scope>
    <source>
        <strain evidence="1">CBS 102833</strain>
    </source>
</reference>